<dbReference type="InterPro" id="IPR008988">
    <property type="entry name" value="Transcriptional_repressor_C"/>
</dbReference>
<gene>
    <name evidence="3" type="ORF">JI746_18425</name>
</gene>
<name>A0ABS1JSB0_9BURK</name>
<dbReference type="Pfam" id="PF04023">
    <property type="entry name" value="FeoA"/>
    <property type="match status" value="1"/>
</dbReference>
<feature type="domain" description="Ferrous iron transporter FeoA-like" evidence="2">
    <location>
        <begin position="6"/>
        <end position="82"/>
    </location>
</feature>
<organism evidence="3 4">
    <name type="scientific">Ramlibacter alkalitolerans</name>
    <dbReference type="NCBI Taxonomy" id="2039631"/>
    <lineage>
        <taxon>Bacteria</taxon>
        <taxon>Pseudomonadati</taxon>
        <taxon>Pseudomonadota</taxon>
        <taxon>Betaproteobacteria</taxon>
        <taxon>Burkholderiales</taxon>
        <taxon>Comamonadaceae</taxon>
        <taxon>Ramlibacter</taxon>
    </lineage>
</organism>
<evidence type="ECO:0000259" key="2">
    <source>
        <dbReference type="SMART" id="SM00899"/>
    </source>
</evidence>
<sequence length="88" mass="9577">MMCILQSLDRAEQGRQYQVREVADDPRVPERARQLEEIGFLPGEHVMVMTRGFPGGDPLVVRIGQSTFALRGAEAACVHVEAVAAGNA</sequence>
<evidence type="ECO:0000313" key="4">
    <source>
        <dbReference type="Proteomes" id="UP000622707"/>
    </source>
</evidence>
<dbReference type="Gene3D" id="2.30.30.90">
    <property type="match status" value="1"/>
</dbReference>
<dbReference type="SMART" id="SM00899">
    <property type="entry name" value="FeoA"/>
    <property type="match status" value="1"/>
</dbReference>
<evidence type="ECO:0000256" key="1">
    <source>
        <dbReference type="ARBA" id="ARBA00023004"/>
    </source>
</evidence>
<protein>
    <submittedName>
        <fullName evidence="3">Ferrous iron transport protein A</fullName>
    </submittedName>
</protein>
<comment type="caution">
    <text evidence="3">The sequence shown here is derived from an EMBL/GenBank/DDBJ whole genome shotgun (WGS) entry which is preliminary data.</text>
</comment>
<accession>A0ABS1JSB0</accession>
<dbReference type="EMBL" id="JAEQND010000010">
    <property type="protein sequence ID" value="MBL0427098.1"/>
    <property type="molecule type" value="Genomic_DNA"/>
</dbReference>
<reference evidence="3 4" key="1">
    <citation type="journal article" date="2017" name="Int. J. Syst. Evol. Microbiol.">
        <title>Ramlibacter alkalitolerans sp. nov., alkali-tolerant bacterium isolated from soil of ginseng.</title>
        <authorList>
            <person name="Lee D.H."/>
            <person name="Cha C.J."/>
        </authorList>
    </citation>
    <scope>NUCLEOTIDE SEQUENCE [LARGE SCALE GENOMIC DNA]</scope>
    <source>
        <strain evidence="3 4">KACC 19305</strain>
    </source>
</reference>
<dbReference type="InterPro" id="IPR038157">
    <property type="entry name" value="FeoA_core_dom"/>
</dbReference>
<evidence type="ECO:0000313" key="3">
    <source>
        <dbReference type="EMBL" id="MBL0427098.1"/>
    </source>
</evidence>
<dbReference type="InterPro" id="IPR007167">
    <property type="entry name" value="Fe-transptr_FeoA-like"/>
</dbReference>
<proteinExistence type="predicted"/>
<keyword evidence="1" id="KW-0408">Iron</keyword>
<keyword evidence="4" id="KW-1185">Reference proteome</keyword>
<dbReference type="SUPFAM" id="SSF50037">
    <property type="entry name" value="C-terminal domain of transcriptional repressors"/>
    <property type="match status" value="1"/>
</dbReference>
<dbReference type="Proteomes" id="UP000622707">
    <property type="component" value="Unassembled WGS sequence"/>
</dbReference>